<name>A0A523BB64_9CREN</name>
<dbReference type="NCBIfam" id="NF003303">
    <property type="entry name" value="PRK04306.1"/>
    <property type="match status" value="1"/>
</dbReference>
<evidence type="ECO:0000256" key="1">
    <source>
        <dbReference type="ARBA" id="ARBA00008427"/>
    </source>
</evidence>
<keyword evidence="2 5" id="KW-0689">Ribosomal protein</keyword>
<dbReference type="EMBL" id="QNVH01000047">
    <property type="protein sequence ID" value="TDA38102.1"/>
    <property type="molecule type" value="Genomic_DNA"/>
</dbReference>
<dbReference type="Gene3D" id="2.30.30.70">
    <property type="entry name" value="Ribosomal protein L21"/>
    <property type="match status" value="1"/>
</dbReference>
<comment type="similarity">
    <text evidence="1 5">Belongs to the eukaryotic ribosomal protein eL21 family.</text>
</comment>
<dbReference type="AlphaFoldDB" id="A0A523BB64"/>
<gene>
    <name evidence="5" type="primary">rpl21e</name>
    <name evidence="6" type="ORF">DSO08_04710</name>
</gene>
<dbReference type="PANTHER" id="PTHR20981">
    <property type="entry name" value="60S RIBOSOMAL PROTEIN L21"/>
    <property type="match status" value="1"/>
</dbReference>
<sequence>MRHAVGYRNRTRSLLRKGIRERGHSPVSRLLREYAVGEKVTIKIDPSCVKGMPHRRYHGRTGVVLGKRGRAYVLKMFMGGYEKTIIARPEHISPLEGA</sequence>
<dbReference type="InterPro" id="IPR022856">
    <property type="entry name" value="Ribosomal_eL21_arc"/>
</dbReference>
<dbReference type="FunFam" id="2.30.30.70:FF:000001">
    <property type="entry name" value="60S ribosomal protein L21"/>
    <property type="match status" value="1"/>
</dbReference>
<evidence type="ECO:0000313" key="7">
    <source>
        <dbReference type="Proteomes" id="UP000315399"/>
    </source>
</evidence>
<evidence type="ECO:0000256" key="4">
    <source>
        <dbReference type="ARBA" id="ARBA00035219"/>
    </source>
</evidence>
<comment type="caution">
    <text evidence="6">The sequence shown here is derived from an EMBL/GenBank/DDBJ whole genome shotgun (WGS) entry which is preliminary data.</text>
</comment>
<dbReference type="GO" id="GO:0005840">
    <property type="term" value="C:ribosome"/>
    <property type="evidence" value="ECO:0007669"/>
    <property type="project" value="UniProtKB-KW"/>
</dbReference>
<dbReference type="InterPro" id="IPR036948">
    <property type="entry name" value="Ribosomal_eL21_sf"/>
</dbReference>
<evidence type="ECO:0000256" key="5">
    <source>
        <dbReference type="HAMAP-Rule" id="MF_00369"/>
    </source>
</evidence>
<dbReference type="PROSITE" id="PS01171">
    <property type="entry name" value="RIBOSOMAL_L21E"/>
    <property type="match status" value="1"/>
</dbReference>
<dbReference type="GO" id="GO:1990904">
    <property type="term" value="C:ribonucleoprotein complex"/>
    <property type="evidence" value="ECO:0007669"/>
    <property type="project" value="UniProtKB-KW"/>
</dbReference>
<accession>A0A523BB64</accession>
<dbReference type="InterPro" id="IPR018259">
    <property type="entry name" value="Ribosomal_eL21_CS"/>
</dbReference>
<evidence type="ECO:0000313" key="6">
    <source>
        <dbReference type="EMBL" id="TDA38102.1"/>
    </source>
</evidence>
<evidence type="ECO:0000256" key="3">
    <source>
        <dbReference type="ARBA" id="ARBA00023274"/>
    </source>
</evidence>
<organism evidence="6 7">
    <name type="scientific">Thermoproteota archaeon</name>
    <dbReference type="NCBI Taxonomy" id="2056631"/>
    <lineage>
        <taxon>Archaea</taxon>
        <taxon>Thermoproteota</taxon>
    </lineage>
</organism>
<dbReference type="GO" id="GO:0003735">
    <property type="term" value="F:structural constituent of ribosome"/>
    <property type="evidence" value="ECO:0007669"/>
    <property type="project" value="InterPro"/>
</dbReference>
<protein>
    <recommendedName>
        <fullName evidence="4 5">Large ribosomal subunit protein eL21</fullName>
    </recommendedName>
</protein>
<dbReference type="InterPro" id="IPR008991">
    <property type="entry name" value="Translation_prot_SH3-like_sf"/>
</dbReference>
<dbReference type="Pfam" id="PF01157">
    <property type="entry name" value="Ribosomal_L21e"/>
    <property type="match status" value="1"/>
</dbReference>
<evidence type="ECO:0000256" key="2">
    <source>
        <dbReference type="ARBA" id="ARBA00022980"/>
    </source>
</evidence>
<reference evidence="6 7" key="1">
    <citation type="journal article" date="2019" name="Nat. Microbiol.">
        <title>Expanding anaerobic alkane metabolism in the domain of Archaea.</title>
        <authorList>
            <person name="Wang Y."/>
            <person name="Wegener G."/>
            <person name="Hou J."/>
            <person name="Wang F."/>
            <person name="Xiao X."/>
        </authorList>
    </citation>
    <scope>NUCLEOTIDE SEQUENCE [LARGE SCALE GENOMIC DNA]</scope>
    <source>
        <strain evidence="6">WYZ-LMO10</strain>
    </source>
</reference>
<dbReference type="Proteomes" id="UP000315399">
    <property type="component" value="Unassembled WGS sequence"/>
</dbReference>
<dbReference type="SUPFAM" id="SSF50104">
    <property type="entry name" value="Translation proteins SH3-like domain"/>
    <property type="match status" value="1"/>
</dbReference>
<keyword evidence="3 5" id="KW-0687">Ribonucleoprotein</keyword>
<dbReference type="InterPro" id="IPR001147">
    <property type="entry name" value="Ribosomal_eL21"/>
</dbReference>
<proteinExistence type="inferred from homology"/>
<dbReference type="GO" id="GO:0006412">
    <property type="term" value="P:translation"/>
    <property type="evidence" value="ECO:0007669"/>
    <property type="project" value="UniProtKB-UniRule"/>
</dbReference>
<dbReference type="HAMAP" id="MF_00369">
    <property type="entry name" value="Ribosomal_eL21"/>
    <property type="match status" value="1"/>
</dbReference>